<sequence length="192" mass="19861">MGALASARELPRLAHHGDVRAVRGNTRLHAYAFRDASTPDVDESRPMLDAALHSIFDALTVHPIDGDSRLSSHGIVFLIEAGDRPAGIEEMKRLLAEVGAHEILRCAAVGLAVIGGSAAAAAIDIDFLARTVRASGGYVVGTGMVITKRDAATVAGSDGAVEFKDITLASSVSLLGRRVATLAASGRALRAA</sequence>
<dbReference type="EMBL" id="PUIO01000067">
    <property type="protein sequence ID" value="PQP16093.1"/>
    <property type="molecule type" value="Genomic_DNA"/>
</dbReference>
<organism evidence="1 2">
    <name type="scientific">Rhodococcus opacus</name>
    <name type="common">Nocardia opaca</name>
    <dbReference type="NCBI Taxonomy" id="37919"/>
    <lineage>
        <taxon>Bacteria</taxon>
        <taxon>Bacillati</taxon>
        <taxon>Actinomycetota</taxon>
        <taxon>Actinomycetes</taxon>
        <taxon>Mycobacteriales</taxon>
        <taxon>Nocardiaceae</taxon>
        <taxon>Rhodococcus</taxon>
    </lineage>
</organism>
<evidence type="ECO:0000313" key="2">
    <source>
        <dbReference type="Proteomes" id="UP000239290"/>
    </source>
</evidence>
<protein>
    <submittedName>
        <fullName evidence="1">Uncharacterized protein</fullName>
    </submittedName>
</protein>
<proteinExistence type="predicted"/>
<reference evidence="2" key="1">
    <citation type="submission" date="2018-02" db="EMBL/GenBank/DDBJ databases">
        <title>Draft genome sequencing of Rhodococcus opacus KU647198.</title>
        <authorList>
            <person name="Zheng B.-X."/>
        </authorList>
    </citation>
    <scope>NUCLEOTIDE SEQUENCE [LARGE SCALE GENOMIC DNA]</scope>
    <source>
        <strain evidence="2">04-OD7</strain>
    </source>
</reference>
<comment type="caution">
    <text evidence="1">The sequence shown here is derived from an EMBL/GenBank/DDBJ whole genome shotgun (WGS) entry which is preliminary data.</text>
</comment>
<dbReference type="AlphaFoldDB" id="A0A2S8IMW8"/>
<evidence type="ECO:0000313" key="1">
    <source>
        <dbReference type="EMBL" id="PQP16093.1"/>
    </source>
</evidence>
<gene>
    <name evidence="1" type="ORF">C5613_37040</name>
</gene>
<name>A0A2S8IMW8_RHOOP</name>
<accession>A0A2S8IMW8</accession>
<dbReference type="Proteomes" id="UP000239290">
    <property type="component" value="Unassembled WGS sequence"/>
</dbReference>